<dbReference type="InterPro" id="IPR003591">
    <property type="entry name" value="Leu-rich_rpt_typical-subtyp"/>
</dbReference>
<dbReference type="InterPro" id="IPR000276">
    <property type="entry name" value="GPCR_Rhodpsn"/>
</dbReference>
<feature type="disulfide bond" evidence="12">
    <location>
        <begin position="55"/>
        <end position="67"/>
    </location>
</feature>
<dbReference type="InterPro" id="IPR017452">
    <property type="entry name" value="GPCR_Rhodpsn_7TM"/>
</dbReference>
<feature type="transmembrane region" description="Helical" evidence="13">
    <location>
        <begin position="558"/>
        <end position="578"/>
    </location>
</feature>
<accession>A0ABY7F5L4</accession>
<dbReference type="Gene3D" id="4.10.400.10">
    <property type="entry name" value="Low-density Lipoprotein Receptor"/>
    <property type="match status" value="6"/>
</dbReference>
<dbReference type="SUPFAM" id="SSF52058">
    <property type="entry name" value="L domain-like"/>
    <property type="match status" value="1"/>
</dbReference>
<comment type="caution">
    <text evidence="12">Lacks conserved residue(s) required for the propagation of feature annotation.</text>
</comment>
<evidence type="ECO:0000256" key="5">
    <source>
        <dbReference type="ARBA" id="ARBA00022737"/>
    </source>
</evidence>
<feature type="disulfide bond" evidence="12">
    <location>
        <begin position="268"/>
        <end position="286"/>
    </location>
</feature>
<feature type="disulfide bond" evidence="12">
    <location>
        <begin position="261"/>
        <end position="273"/>
    </location>
</feature>
<feature type="transmembrane region" description="Helical" evidence="13">
    <location>
        <begin position="686"/>
        <end position="707"/>
    </location>
</feature>
<evidence type="ECO:0000313" key="16">
    <source>
        <dbReference type="Proteomes" id="UP001164746"/>
    </source>
</evidence>
<evidence type="ECO:0000256" key="7">
    <source>
        <dbReference type="ARBA" id="ARBA00023040"/>
    </source>
</evidence>
<evidence type="ECO:0000256" key="4">
    <source>
        <dbReference type="ARBA" id="ARBA00022692"/>
    </source>
</evidence>
<keyword evidence="6 13" id="KW-1133">Transmembrane helix</keyword>
<feature type="transmembrane region" description="Helical" evidence="13">
    <location>
        <begin position="466"/>
        <end position="489"/>
    </location>
</feature>
<dbReference type="CDD" id="cd00112">
    <property type="entry name" value="LDLa"/>
    <property type="match status" value="5"/>
</dbReference>
<dbReference type="PROSITE" id="PS50262">
    <property type="entry name" value="G_PROTEIN_RECEP_F1_2"/>
    <property type="match status" value="1"/>
</dbReference>
<reference evidence="15" key="1">
    <citation type="submission" date="2022-11" db="EMBL/GenBank/DDBJ databases">
        <title>Centuries of genome instability and evolution in soft-shell clam transmissible cancer (bioRxiv).</title>
        <authorList>
            <person name="Hart S.F.M."/>
            <person name="Yonemitsu M.A."/>
            <person name="Giersch R.M."/>
            <person name="Beal B.F."/>
            <person name="Arriagada G."/>
            <person name="Davis B.W."/>
            <person name="Ostrander E.A."/>
            <person name="Goff S.P."/>
            <person name="Metzger M.J."/>
        </authorList>
    </citation>
    <scope>NUCLEOTIDE SEQUENCE</scope>
    <source>
        <strain evidence="15">MELC-2E11</strain>
        <tissue evidence="15">Siphon/mantle</tissue>
    </source>
</reference>
<evidence type="ECO:0000256" key="2">
    <source>
        <dbReference type="ARBA" id="ARBA00022475"/>
    </source>
</evidence>
<dbReference type="SMART" id="SM00192">
    <property type="entry name" value="LDLa"/>
    <property type="match status" value="7"/>
</dbReference>
<dbReference type="InterPro" id="IPR023415">
    <property type="entry name" value="LDLR_class-A_CS"/>
</dbReference>
<keyword evidence="2" id="KW-1003">Cell membrane</keyword>
<keyword evidence="8 13" id="KW-0472">Membrane</keyword>
<proteinExistence type="predicted"/>
<feature type="transmembrane region" description="Helical" evidence="13">
    <location>
        <begin position="501"/>
        <end position="528"/>
    </location>
</feature>
<keyword evidence="7" id="KW-0297">G-protein coupled receptor</keyword>
<dbReference type="PRINTS" id="PR00261">
    <property type="entry name" value="LDLRECEPTOR"/>
</dbReference>
<feature type="transmembrane region" description="Helical" evidence="13">
    <location>
        <begin position="640"/>
        <end position="665"/>
    </location>
</feature>
<sequence>MSGISADTTGAVKCSDLTMFQCSEDPLECIESHLKCNGVSECANGADESVLACGCLPNEFQCNMTSCIDVIKRCDRNPDCQNGEDEMDCDYRDCYYTEFACTNRLCLPEGKLCDGVANCRDGSDEQNCETNACPIGESYICKNSNRCIDKKYLCDGENDCANTQYGMDEYFCNYPACNSSQFQCDNGQCIPLERRCNGGHPDCYDRSDELNCVRPRCHGDQFRCSNGQCIDRRYACYNGKKIGREGCMDGSHLLNCRNHTCLPGQFKCTFSYCIDMEDKCDNNIDCKMTYNDEKDCGFYCPNPESVCKCLDVEMHCEDRALQRLPYDLSREDITKFDLNDNGILHIPDGSFKSLWRLITLKLEDNAIEVISNGTFQGLTYLRTMYLGGNKIREIASYGFIGLSHLHALDISNNVIDIIEDSVFDGLISLEDLITDEFRFCCAAKMVGNCLPEPDEFSSCTDLMSNYVLRVSIWILGLVAFWGNIVVVVWRSMDMRNGKVHSFLITNLAVGDFFMGAYMMIIAVVDAYYRGSYILYDRFWRESVLCKIAGFLSTFSSELSVLTLTVITLDRLICIIFPLHVRRLKLRDACCVMSVVWLIVVLISAIPLMGIDYFGNFYGRSGVCLAFHITNSKPKGWEYSVGVFLVANFSSFLVIFFSYLRMFFVAKQTRSAVRKIQDKNDSAMARRMTLIVATDFFCWVPIILLGFASLGGARIPTEKIGHPMFGTGNQYTDTLN</sequence>
<keyword evidence="4 13" id="KW-0812">Transmembrane</keyword>
<dbReference type="Pfam" id="PF13855">
    <property type="entry name" value="LRR_8"/>
    <property type="match status" value="1"/>
</dbReference>
<dbReference type="InterPro" id="IPR032675">
    <property type="entry name" value="LRR_dom_sf"/>
</dbReference>
<feature type="disulfide bond" evidence="12">
    <location>
        <begin position="101"/>
        <end position="119"/>
    </location>
</feature>
<dbReference type="Gene3D" id="3.80.10.10">
    <property type="entry name" value="Ribonuclease Inhibitor"/>
    <property type="match status" value="1"/>
</dbReference>
<dbReference type="SUPFAM" id="SSF57424">
    <property type="entry name" value="LDL receptor-like module"/>
    <property type="match status" value="4"/>
</dbReference>
<dbReference type="SUPFAM" id="SSF81321">
    <property type="entry name" value="Family A G protein-coupled receptor-like"/>
    <property type="match status" value="1"/>
</dbReference>
<gene>
    <name evidence="15" type="ORF">MAR_032074</name>
</gene>
<dbReference type="InterPro" id="IPR036055">
    <property type="entry name" value="LDL_receptor-like_sf"/>
</dbReference>
<evidence type="ECO:0000256" key="12">
    <source>
        <dbReference type="PROSITE-ProRule" id="PRU00124"/>
    </source>
</evidence>
<keyword evidence="16" id="KW-1185">Reference proteome</keyword>
<comment type="subcellular location">
    <subcellularLocation>
        <location evidence="1">Cell membrane</location>
        <topology evidence="1">Multi-pass membrane protein</topology>
    </subcellularLocation>
</comment>
<dbReference type="EMBL" id="CP111021">
    <property type="protein sequence ID" value="WAR17480.1"/>
    <property type="molecule type" value="Genomic_DNA"/>
</dbReference>
<feature type="disulfide bond" evidence="12">
    <location>
        <begin position="62"/>
        <end position="80"/>
    </location>
</feature>
<dbReference type="SMART" id="SM00369">
    <property type="entry name" value="LRR_TYP"/>
    <property type="match status" value="4"/>
</dbReference>
<evidence type="ECO:0000256" key="8">
    <source>
        <dbReference type="ARBA" id="ARBA00023136"/>
    </source>
</evidence>
<dbReference type="PROSITE" id="PS01209">
    <property type="entry name" value="LDLRA_1"/>
    <property type="match status" value="2"/>
</dbReference>
<keyword evidence="5" id="KW-0677">Repeat</keyword>
<dbReference type="Proteomes" id="UP001164746">
    <property type="component" value="Chromosome 10"/>
</dbReference>
<keyword evidence="3" id="KW-0433">Leucine-rich repeat</keyword>
<feature type="disulfide bond" evidence="12">
    <location>
        <begin position="177"/>
        <end position="189"/>
    </location>
</feature>
<evidence type="ECO:0000313" key="15">
    <source>
        <dbReference type="EMBL" id="WAR17480.1"/>
    </source>
</evidence>
<dbReference type="InterPro" id="IPR002172">
    <property type="entry name" value="LDrepeatLR_classA_rpt"/>
</dbReference>
<dbReference type="Pfam" id="PF00057">
    <property type="entry name" value="Ldl_recept_a"/>
    <property type="match status" value="3"/>
</dbReference>
<keyword evidence="11" id="KW-0807">Transducer</keyword>
<evidence type="ECO:0000256" key="13">
    <source>
        <dbReference type="SAM" id="Phobius"/>
    </source>
</evidence>
<protein>
    <submittedName>
        <fullName evidence="15">GR101-like protein</fullName>
    </submittedName>
</protein>
<keyword evidence="10" id="KW-0675">Receptor</keyword>
<evidence type="ECO:0000259" key="14">
    <source>
        <dbReference type="PROSITE" id="PS50262"/>
    </source>
</evidence>
<evidence type="ECO:0000256" key="9">
    <source>
        <dbReference type="ARBA" id="ARBA00023157"/>
    </source>
</evidence>
<dbReference type="Gene3D" id="1.20.1070.10">
    <property type="entry name" value="Rhodopsin 7-helix transmembrane proteins"/>
    <property type="match status" value="1"/>
</dbReference>
<feature type="disulfide bond" evidence="12">
    <location>
        <begin position="217"/>
        <end position="229"/>
    </location>
</feature>
<evidence type="ECO:0000256" key="6">
    <source>
        <dbReference type="ARBA" id="ARBA00022989"/>
    </source>
</evidence>
<feature type="disulfide bond" evidence="12">
    <location>
        <begin position="94"/>
        <end position="106"/>
    </location>
</feature>
<feature type="disulfide bond" evidence="12">
    <location>
        <begin position="113"/>
        <end position="128"/>
    </location>
</feature>
<feature type="disulfide bond" evidence="12">
    <location>
        <begin position="74"/>
        <end position="89"/>
    </location>
</feature>
<evidence type="ECO:0000256" key="3">
    <source>
        <dbReference type="ARBA" id="ARBA00022614"/>
    </source>
</evidence>
<dbReference type="Pfam" id="PF00001">
    <property type="entry name" value="7tm_1"/>
    <property type="match status" value="1"/>
</dbReference>
<feature type="domain" description="G-protein coupled receptors family 1 profile" evidence="14">
    <location>
        <begin position="482"/>
        <end position="704"/>
    </location>
</feature>
<organism evidence="15 16">
    <name type="scientific">Mya arenaria</name>
    <name type="common">Soft-shell clam</name>
    <dbReference type="NCBI Taxonomy" id="6604"/>
    <lineage>
        <taxon>Eukaryota</taxon>
        <taxon>Metazoa</taxon>
        <taxon>Spiralia</taxon>
        <taxon>Lophotrochozoa</taxon>
        <taxon>Mollusca</taxon>
        <taxon>Bivalvia</taxon>
        <taxon>Autobranchia</taxon>
        <taxon>Heteroconchia</taxon>
        <taxon>Euheterodonta</taxon>
        <taxon>Imparidentia</taxon>
        <taxon>Neoheterodontei</taxon>
        <taxon>Myida</taxon>
        <taxon>Myoidea</taxon>
        <taxon>Myidae</taxon>
        <taxon>Mya</taxon>
    </lineage>
</organism>
<dbReference type="PANTHER" id="PTHR24372:SF77">
    <property type="entry name" value="G-PROTEIN COUPLED RECEPTORS FAMILY 1 PROFILE DOMAIN-CONTAINING PROTEIN"/>
    <property type="match status" value="1"/>
</dbReference>
<feature type="transmembrane region" description="Helical" evidence="13">
    <location>
        <begin position="590"/>
        <end position="610"/>
    </location>
</feature>
<keyword evidence="9 12" id="KW-1015">Disulfide bond</keyword>
<dbReference type="CDD" id="cd15137">
    <property type="entry name" value="7tmA_Relaxin_R"/>
    <property type="match status" value="1"/>
</dbReference>
<evidence type="ECO:0000256" key="10">
    <source>
        <dbReference type="ARBA" id="ARBA00023170"/>
    </source>
</evidence>
<name>A0ABY7F5L4_MYAAR</name>
<dbReference type="PROSITE" id="PS50068">
    <property type="entry name" value="LDLRA_2"/>
    <property type="match status" value="7"/>
</dbReference>
<evidence type="ECO:0000256" key="11">
    <source>
        <dbReference type="ARBA" id="ARBA00023224"/>
    </source>
</evidence>
<dbReference type="InterPro" id="IPR001611">
    <property type="entry name" value="Leu-rich_rpt"/>
</dbReference>
<dbReference type="PANTHER" id="PTHR24372">
    <property type="entry name" value="GLYCOPROTEIN HORMONE RECEPTOR"/>
    <property type="match status" value="1"/>
</dbReference>
<evidence type="ECO:0000256" key="1">
    <source>
        <dbReference type="ARBA" id="ARBA00004651"/>
    </source>
</evidence>